<evidence type="ECO:0000313" key="2">
    <source>
        <dbReference type="EMBL" id="KAF5367736.1"/>
    </source>
</evidence>
<name>A0A8H5GMX1_9AGAR</name>
<feature type="domain" description="Tc1-like transposase DDE" evidence="1">
    <location>
        <begin position="150"/>
        <end position="203"/>
    </location>
</feature>
<dbReference type="GO" id="GO:0003676">
    <property type="term" value="F:nucleic acid binding"/>
    <property type="evidence" value="ECO:0007669"/>
    <property type="project" value="InterPro"/>
</dbReference>
<dbReference type="EMBL" id="JAACJM010000018">
    <property type="protein sequence ID" value="KAF5367736.1"/>
    <property type="molecule type" value="Genomic_DNA"/>
</dbReference>
<evidence type="ECO:0000313" key="3">
    <source>
        <dbReference type="Proteomes" id="UP000559256"/>
    </source>
</evidence>
<dbReference type="InterPro" id="IPR036397">
    <property type="entry name" value="RNaseH_sf"/>
</dbReference>
<dbReference type="Proteomes" id="UP000559256">
    <property type="component" value="Unassembled WGS sequence"/>
</dbReference>
<organism evidence="2 3">
    <name type="scientific">Tetrapyrgos nigripes</name>
    <dbReference type="NCBI Taxonomy" id="182062"/>
    <lineage>
        <taxon>Eukaryota</taxon>
        <taxon>Fungi</taxon>
        <taxon>Dikarya</taxon>
        <taxon>Basidiomycota</taxon>
        <taxon>Agaricomycotina</taxon>
        <taxon>Agaricomycetes</taxon>
        <taxon>Agaricomycetidae</taxon>
        <taxon>Agaricales</taxon>
        <taxon>Marasmiineae</taxon>
        <taxon>Marasmiaceae</taxon>
        <taxon>Tetrapyrgos</taxon>
    </lineage>
</organism>
<dbReference type="InterPro" id="IPR052338">
    <property type="entry name" value="Transposase_5"/>
</dbReference>
<dbReference type="AlphaFoldDB" id="A0A8H5GMX1"/>
<gene>
    <name evidence="2" type="ORF">D9758_009903</name>
</gene>
<keyword evidence="3" id="KW-1185">Reference proteome</keyword>
<dbReference type="OrthoDB" id="2431447at2759"/>
<dbReference type="PANTHER" id="PTHR23022">
    <property type="entry name" value="TRANSPOSABLE ELEMENT-RELATED"/>
    <property type="match status" value="1"/>
</dbReference>
<comment type="caution">
    <text evidence="2">The sequence shown here is derived from an EMBL/GenBank/DDBJ whole genome shotgun (WGS) entry which is preliminary data.</text>
</comment>
<dbReference type="PANTHER" id="PTHR23022:SF119">
    <property type="entry name" value="TC1-LIKE TRANSPOSASE DDE DOMAIN-CONTAINING PROTEIN"/>
    <property type="match status" value="1"/>
</dbReference>
<reference evidence="2 3" key="1">
    <citation type="journal article" date="2020" name="ISME J.">
        <title>Uncovering the hidden diversity of litter-decomposition mechanisms in mushroom-forming fungi.</title>
        <authorList>
            <person name="Floudas D."/>
            <person name="Bentzer J."/>
            <person name="Ahren D."/>
            <person name="Johansson T."/>
            <person name="Persson P."/>
            <person name="Tunlid A."/>
        </authorList>
    </citation>
    <scope>NUCLEOTIDE SEQUENCE [LARGE SCALE GENOMIC DNA]</scope>
    <source>
        <strain evidence="2 3">CBS 291.85</strain>
    </source>
</reference>
<dbReference type="Pfam" id="PF13358">
    <property type="entry name" value="DDE_3"/>
    <property type="match status" value="1"/>
</dbReference>
<dbReference type="Gene3D" id="3.30.420.10">
    <property type="entry name" value="Ribonuclease H-like superfamily/Ribonuclease H"/>
    <property type="match status" value="1"/>
</dbReference>
<accession>A0A8H5GMX1</accession>
<sequence length="254" mass="28953">MDLQLSTSSVANTVGEDGYHQWVAHNVPLLSKLQKRKRKAWAVQRKYEDWSNVIWSDECYVHMDDSWGRGFVMRRADEIFEEDCLIPSFKQSPTRVMVWGCMMKGKKGPLVVLEYPGGRGGGMNARRYQEQVLEGKLLEFYQEIDSERGDIKFQHDGAPSHTAKSTKKWLSDHGIPLFPHPPSSPDLNPIEPVWHELKHGVRARPCHPTSVPSLIEAVKEVWEGITVETIDKYAGRMDEVVKAVLDAEGGHTRY</sequence>
<proteinExistence type="predicted"/>
<protein>
    <recommendedName>
        <fullName evidence="1">Tc1-like transposase DDE domain-containing protein</fullName>
    </recommendedName>
</protein>
<dbReference type="InterPro" id="IPR038717">
    <property type="entry name" value="Tc1-like_DDE_dom"/>
</dbReference>
<evidence type="ECO:0000259" key="1">
    <source>
        <dbReference type="Pfam" id="PF13358"/>
    </source>
</evidence>